<evidence type="ECO:0000256" key="1">
    <source>
        <dbReference type="SAM" id="MobiDB-lite"/>
    </source>
</evidence>
<dbReference type="EMBL" id="BKCJ011680566">
    <property type="protein sequence ID" value="GFD46675.1"/>
    <property type="molecule type" value="Genomic_DNA"/>
</dbReference>
<proteinExistence type="predicted"/>
<feature type="non-terminal residue" evidence="2">
    <location>
        <position position="1"/>
    </location>
</feature>
<protein>
    <submittedName>
        <fullName evidence="2">Uncharacterized protein</fullName>
    </submittedName>
</protein>
<evidence type="ECO:0000313" key="2">
    <source>
        <dbReference type="EMBL" id="GFD46675.1"/>
    </source>
</evidence>
<comment type="caution">
    <text evidence="2">The sequence shown here is derived from an EMBL/GenBank/DDBJ whole genome shotgun (WGS) entry which is preliminary data.</text>
</comment>
<organism evidence="2">
    <name type="scientific">Tanacetum cinerariifolium</name>
    <name type="common">Dalmatian daisy</name>
    <name type="synonym">Chrysanthemum cinerariifolium</name>
    <dbReference type="NCBI Taxonomy" id="118510"/>
    <lineage>
        <taxon>Eukaryota</taxon>
        <taxon>Viridiplantae</taxon>
        <taxon>Streptophyta</taxon>
        <taxon>Embryophyta</taxon>
        <taxon>Tracheophyta</taxon>
        <taxon>Spermatophyta</taxon>
        <taxon>Magnoliopsida</taxon>
        <taxon>eudicotyledons</taxon>
        <taxon>Gunneridae</taxon>
        <taxon>Pentapetalae</taxon>
        <taxon>asterids</taxon>
        <taxon>campanulids</taxon>
        <taxon>Asterales</taxon>
        <taxon>Asteraceae</taxon>
        <taxon>Asteroideae</taxon>
        <taxon>Anthemideae</taxon>
        <taxon>Anthemidinae</taxon>
        <taxon>Tanacetum</taxon>
    </lineage>
</organism>
<reference evidence="2" key="1">
    <citation type="journal article" date="2019" name="Sci. Rep.">
        <title>Draft genome of Tanacetum cinerariifolium, the natural source of mosquito coil.</title>
        <authorList>
            <person name="Yamashiro T."/>
            <person name="Shiraishi A."/>
            <person name="Satake H."/>
            <person name="Nakayama K."/>
        </authorList>
    </citation>
    <scope>NUCLEOTIDE SEQUENCE</scope>
</reference>
<feature type="region of interest" description="Disordered" evidence="1">
    <location>
        <begin position="1"/>
        <end position="61"/>
    </location>
</feature>
<gene>
    <name evidence="2" type="ORF">Tci_918644</name>
</gene>
<accession>A0A699WG85</accession>
<sequence length="75" mass="8380">VVAAFQALPPPDYVPGPEEPEQAPPSSVYIPYVPEPEDEEQDEDDDDEEEEHPTLADSIPPLPLLRVMARISFRP</sequence>
<dbReference type="AlphaFoldDB" id="A0A699WG85"/>
<feature type="compositionally biased region" description="Acidic residues" evidence="1">
    <location>
        <begin position="35"/>
        <end position="51"/>
    </location>
</feature>
<name>A0A699WG85_TANCI</name>